<organism evidence="1 2">
    <name type="scientific">Tardiphaga robiniae</name>
    <dbReference type="NCBI Taxonomy" id="943830"/>
    <lineage>
        <taxon>Bacteria</taxon>
        <taxon>Pseudomonadati</taxon>
        <taxon>Pseudomonadota</taxon>
        <taxon>Alphaproteobacteria</taxon>
        <taxon>Hyphomicrobiales</taxon>
        <taxon>Nitrobacteraceae</taxon>
        <taxon>Tardiphaga</taxon>
    </lineage>
</organism>
<reference evidence="2" key="1">
    <citation type="journal article" date="2020" name="Mol. Plant Microbe">
        <title>Rhizobial microsymbionts of the narrowly endemic Oxytropis species growing in Kamchatka are characterized by significant genetic diversity and possess a set of genes that are associated with T3SS and T6SS secretion systems and can affect the development of symbiosis.</title>
        <authorList>
            <person name="Safronova V."/>
            <person name="Guro P."/>
            <person name="Sazanova A."/>
            <person name="Kuznetsova I."/>
            <person name="Belimov A."/>
            <person name="Yakubov V."/>
            <person name="Chirak E."/>
            <person name="Afonin A."/>
            <person name="Gogolev Y."/>
            <person name="Andronov E."/>
            <person name="Tikhonovich I."/>
        </authorList>
    </citation>
    <scope>NUCLEOTIDE SEQUENCE [LARGE SCALE GENOMIC DNA]</scope>
    <source>
        <strain evidence="2">581</strain>
    </source>
</reference>
<sequence>MDDDGFLKLTEESNSFSLPQKFERFLVPRPPDMSDEQSLHFYAFSYERAFEQLAERASERWPGGGLLQLPLFYLARHSIELHIKWVIDEFGKYTGEAGLTSGHDLLALWREMQRQFVIAGMPAEEEWGEHCERLIRHMHQMDPTGEMFRYPHDRKGKPFQYTYVEFKGLEKAHHNVTLYCGASLDVLSEYRPY</sequence>
<dbReference type="EMBL" id="CP050292">
    <property type="protein sequence ID" value="QND71394.1"/>
    <property type="molecule type" value="Genomic_DNA"/>
</dbReference>
<evidence type="ECO:0000313" key="1">
    <source>
        <dbReference type="EMBL" id="QND71394.1"/>
    </source>
</evidence>
<dbReference type="RefSeq" id="WP_184517057.1">
    <property type="nucleotide sequence ID" value="NZ_CP050292.1"/>
</dbReference>
<evidence type="ECO:0008006" key="3">
    <source>
        <dbReference type="Google" id="ProtNLM"/>
    </source>
</evidence>
<evidence type="ECO:0000313" key="2">
    <source>
        <dbReference type="Proteomes" id="UP000515291"/>
    </source>
</evidence>
<dbReference type="AlphaFoldDB" id="A0A7G6TXB2"/>
<name>A0A7G6TXB2_9BRAD</name>
<accession>A0A7G6TXB2</accession>
<proteinExistence type="predicted"/>
<dbReference type="KEGG" id="trb:HB776_09190"/>
<protein>
    <recommendedName>
        <fullName evidence="3">HEPN domain-containing protein</fullName>
    </recommendedName>
</protein>
<dbReference type="Proteomes" id="UP000515291">
    <property type="component" value="Chromosome"/>
</dbReference>
<gene>
    <name evidence="1" type="ORF">HB776_09190</name>
</gene>